<dbReference type="EMBL" id="JAHRIP010077938">
    <property type="protein sequence ID" value="MEQ2312002.1"/>
    <property type="molecule type" value="Genomic_DNA"/>
</dbReference>
<dbReference type="PANTHER" id="PTHR48051:SF1">
    <property type="entry name" value="RAS SUPPRESSOR PROTEIN 1"/>
    <property type="match status" value="1"/>
</dbReference>
<dbReference type="Gene3D" id="3.80.10.10">
    <property type="entry name" value="Ribonuclease Inhibitor"/>
    <property type="match status" value="1"/>
</dbReference>
<gene>
    <name evidence="3" type="ORF">AMECASPLE_026438</name>
</gene>
<dbReference type="Proteomes" id="UP001469553">
    <property type="component" value="Unassembled WGS sequence"/>
</dbReference>
<dbReference type="SMART" id="SM00369">
    <property type="entry name" value="LRR_TYP"/>
    <property type="match status" value="4"/>
</dbReference>
<dbReference type="InterPro" id="IPR050216">
    <property type="entry name" value="LRR_domain-containing"/>
</dbReference>
<evidence type="ECO:0000256" key="1">
    <source>
        <dbReference type="ARBA" id="ARBA00022614"/>
    </source>
</evidence>
<name>A0ABV1A1R0_9TELE</name>
<protein>
    <recommendedName>
        <fullName evidence="5">Leucine-rich repeat-containing protein 40</fullName>
    </recommendedName>
</protein>
<dbReference type="PANTHER" id="PTHR48051">
    <property type="match status" value="1"/>
</dbReference>
<evidence type="ECO:0000313" key="4">
    <source>
        <dbReference type="Proteomes" id="UP001469553"/>
    </source>
</evidence>
<dbReference type="PRINTS" id="PR00019">
    <property type="entry name" value="LEURICHRPT"/>
</dbReference>
<accession>A0ABV1A1R0</accession>
<organism evidence="3 4">
    <name type="scientific">Ameca splendens</name>
    <dbReference type="NCBI Taxonomy" id="208324"/>
    <lineage>
        <taxon>Eukaryota</taxon>
        <taxon>Metazoa</taxon>
        <taxon>Chordata</taxon>
        <taxon>Craniata</taxon>
        <taxon>Vertebrata</taxon>
        <taxon>Euteleostomi</taxon>
        <taxon>Actinopterygii</taxon>
        <taxon>Neopterygii</taxon>
        <taxon>Teleostei</taxon>
        <taxon>Neoteleostei</taxon>
        <taxon>Acanthomorphata</taxon>
        <taxon>Ovalentaria</taxon>
        <taxon>Atherinomorphae</taxon>
        <taxon>Cyprinodontiformes</taxon>
        <taxon>Goodeidae</taxon>
        <taxon>Ameca</taxon>
    </lineage>
</organism>
<dbReference type="InterPro" id="IPR001611">
    <property type="entry name" value="Leu-rich_rpt"/>
</dbReference>
<dbReference type="SUPFAM" id="SSF52075">
    <property type="entry name" value="Outer arm dynein light chain 1"/>
    <property type="match status" value="1"/>
</dbReference>
<keyword evidence="4" id="KW-1185">Reference proteome</keyword>
<sequence length="230" mass="25400">MCDTGLLRGTPSDRVWGFPSRPDQIPLKEGLKSFASSGAQTGKTLLTLSLVQEWLDIRNATAETHVLCEQPASLANTFCVLPSLCKVVVSRKCVSVPQNVYRLNIDDPVEAQENVSFGGSDRWWEQTDLTKLLLSSNKLTQLSEDIKLLPTLTTLDLHDNQLSSLPSALGELQELQQLRLSHNKLSSLPTEVCALRNLRSLTLQQNLLENVPEEMGQLGTLTELVTATYS</sequence>
<comment type="caution">
    <text evidence="3">The sequence shown here is derived from an EMBL/GenBank/DDBJ whole genome shotgun (WGS) entry which is preliminary data.</text>
</comment>
<keyword evidence="1" id="KW-0433">Leucine-rich repeat</keyword>
<dbReference type="InterPro" id="IPR003591">
    <property type="entry name" value="Leu-rich_rpt_typical-subtyp"/>
</dbReference>
<dbReference type="Pfam" id="PF13855">
    <property type="entry name" value="LRR_8"/>
    <property type="match status" value="1"/>
</dbReference>
<evidence type="ECO:0000256" key="2">
    <source>
        <dbReference type="ARBA" id="ARBA00022737"/>
    </source>
</evidence>
<keyword evidence="2" id="KW-0677">Repeat</keyword>
<dbReference type="PROSITE" id="PS51450">
    <property type="entry name" value="LRR"/>
    <property type="match status" value="3"/>
</dbReference>
<dbReference type="InterPro" id="IPR032675">
    <property type="entry name" value="LRR_dom_sf"/>
</dbReference>
<evidence type="ECO:0000313" key="3">
    <source>
        <dbReference type="EMBL" id="MEQ2312002.1"/>
    </source>
</evidence>
<evidence type="ECO:0008006" key="5">
    <source>
        <dbReference type="Google" id="ProtNLM"/>
    </source>
</evidence>
<proteinExistence type="predicted"/>
<dbReference type="SMART" id="SM00364">
    <property type="entry name" value="LRR_BAC"/>
    <property type="match status" value="3"/>
</dbReference>
<reference evidence="3 4" key="1">
    <citation type="submission" date="2021-06" db="EMBL/GenBank/DDBJ databases">
        <authorList>
            <person name="Palmer J.M."/>
        </authorList>
    </citation>
    <scope>NUCLEOTIDE SEQUENCE [LARGE SCALE GENOMIC DNA]</scope>
    <source>
        <strain evidence="3 4">AS_MEX2019</strain>
        <tissue evidence="3">Muscle</tissue>
    </source>
</reference>